<dbReference type="GO" id="GO:0016747">
    <property type="term" value="F:acyltransferase activity, transferring groups other than amino-acyl groups"/>
    <property type="evidence" value="ECO:0007669"/>
    <property type="project" value="InterPro"/>
</dbReference>
<dbReference type="InterPro" id="IPR016181">
    <property type="entry name" value="Acyl_CoA_acyltransferase"/>
</dbReference>
<dbReference type="SUPFAM" id="SSF55729">
    <property type="entry name" value="Acyl-CoA N-acyltransferases (Nat)"/>
    <property type="match status" value="1"/>
</dbReference>
<dbReference type="PROSITE" id="PS51186">
    <property type="entry name" value="GNAT"/>
    <property type="match status" value="1"/>
</dbReference>
<organism evidence="2 3">
    <name type="scientific">Leptospira tipperaryensis</name>
    <dbReference type="NCBI Taxonomy" id="2564040"/>
    <lineage>
        <taxon>Bacteria</taxon>
        <taxon>Pseudomonadati</taxon>
        <taxon>Spirochaetota</taxon>
        <taxon>Spirochaetia</taxon>
        <taxon>Leptospirales</taxon>
        <taxon>Leptospiraceae</taxon>
        <taxon>Leptospira</taxon>
    </lineage>
</organism>
<dbReference type="KEGG" id="laj:A0128_03295"/>
<protein>
    <submittedName>
        <fullName evidence="2">GCN5 family acetyltransferase</fullName>
    </submittedName>
</protein>
<dbReference type="Gene3D" id="3.40.630.30">
    <property type="match status" value="1"/>
</dbReference>
<dbReference type="PANTHER" id="PTHR43792">
    <property type="entry name" value="GNAT FAMILY, PUTATIVE (AFU_ORTHOLOGUE AFUA_3G00765)-RELATED-RELATED"/>
    <property type="match status" value="1"/>
</dbReference>
<dbReference type="Proteomes" id="UP000094197">
    <property type="component" value="Chromosome 1"/>
</dbReference>
<dbReference type="InterPro" id="IPR000182">
    <property type="entry name" value="GNAT_dom"/>
</dbReference>
<feature type="domain" description="N-acetyltransferase" evidence="1">
    <location>
        <begin position="8"/>
        <end position="175"/>
    </location>
</feature>
<dbReference type="Pfam" id="PF13302">
    <property type="entry name" value="Acetyltransf_3"/>
    <property type="match status" value="1"/>
</dbReference>
<gene>
    <name evidence="2" type="ORF">A0128_03295</name>
</gene>
<accession>A0A1D7UTN7</accession>
<dbReference type="OrthoDB" id="9798081at2"/>
<sequence length="191" mass="22268">MNLESERLILREWEEKDHLPFVQMNSDPLVMKYFPKLLTREESEQFITKIQNHFQTFGYGLWVLETKRNKEFLGFTGFMNVTFSSFFTPSIEIGWRLHPSFWSRGYATEAASTCLQHGFSRLKFSEIVSFTSILNERSQSVMKRIGMKEVGFFAHPNLPKDHVLSEHVLYKISVPEWSPIGLKSTISSDFG</sequence>
<dbReference type="InterPro" id="IPR051531">
    <property type="entry name" value="N-acetyltransferase"/>
</dbReference>
<keyword evidence="3" id="KW-1185">Reference proteome</keyword>
<evidence type="ECO:0000313" key="2">
    <source>
        <dbReference type="EMBL" id="AOP32977.1"/>
    </source>
</evidence>
<dbReference type="AlphaFoldDB" id="A0A1D7UTN7"/>
<proteinExistence type="predicted"/>
<name>A0A1D7UTN7_9LEPT</name>
<evidence type="ECO:0000313" key="3">
    <source>
        <dbReference type="Proteomes" id="UP000094197"/>
    </source>
</evidence>
<reference evidence="2 3" key="1">
    <citation type="submission" date="2016-04" db="EMBL/GenBank/DDBJ databases">
        <title>Complete genome seqeunce of Leptospira alstonii serovar Room22.</title>
        <authorList>
            <person name="Nally J.E."/>
            <person name="Bayles D.O."/>
            <person name="Hurley D."/>
            <person name="Fanning S."/>
            <person name="McMahon B.J."/>
            <person name="Arent Z."/>
        </authorList>
    </citation>
    <scope>NUCLEOTIDE SEQUENCE [LARGE SCALE GENOMIC DNA]</scope>
    <source>
        <strain evidence="2 3">GWTS #1</strain>
    </source>
</reference>
<evidence type="ECO:0000259" key="1">
    <source>
        <dbReference type="PROSITE" id="PS51186"/>
    </source>
</evidence>
<dbReference type="RefSeq" id="WP_069606221.1">
    <property type="nucleotide sequence ID" value="NZ_CP015217.1"/>
</dbReference>
<keyword evidence="2" id="KW-0808">Transferase</keyword>
<dbReference type="PANTHER" id="PTHR43792:SF1">
    <property type="entry name" value="N-ACETYLTRANSFERASE DOMAIN-CONTAINING PROTEIN"/>
    <property type="match status" value="1"/>
</dbReference>
<dbReference type="EMBL" id="CP015217">
    <property type="protein sequence ID" value="AOP32977.1"/>
    <property type="molecule type" value="Genomic_DNA"/>
</dbReference>